<evidence type="ECO:0000256" key="3">
    <source>
        <dbReference type="ARBA" id="ARBA00022989"/>
    </source>
</evidence>
<feature type="transmembrane region" description="Helical" evidence="6">
    <location>
        <begin position="390"/>
        <end position="412"/>
    </location>
</feature>
<dbReference type="CDD" id="cd06174">
    <property type="entry name" value="MFS"/>
    <property type="match status" value="1"/>
</dbReference>
<feature type="region of interest" description="Disordered" evidence="5">
    <location>
        <begin position="1"/>
        <end position="25"/>
    </location>
</feature>
<dbReference type="SUPFAM" id="SSF103473">
    <property type="entry name" value="MFS general substrate transporter"/>
    <property type="match status" value="1"/>
</dbReference>
<dbReference type="AlphaFoldDB" id="A0AA38RL47"/>
<dbReference type="PANTHER" id="PTHR23507">
    <property type="entry name" value="ZGC:174356"/>
    <property type="match status" value="1"/>
</dbReference>
<dbReference type="Proteomes" id="UP001174691">
    <property type="component" value="Unassembled WGS sequence"/>
</dbReference>
<dbReference type="Pfam" id="PF07690">
    <property type="entry name" value="MFS_1"/>
    <property type="match status" value="1"/>
</dbReference>
<keyword evidence="8" id="KW-1185">Reference proteome</keyword>
<organism evidence="7 8">
    <name type="scientific">Coniochaeta hoffmannii</name>
    <dbReference type="NCBI Taxonomy" id="91930"/>
    <lineage>
        <taxon>Eukaryota</taxon>
        <taxon>Fungi</taxon>
        <taxon>Dikarya</taxon>
        <taxon>Ascomycota</taxon>
        <taxon>Pezizomycotina</taxon>
        <taxon>Sordariomycetes</taxon>
        <taxon>Sordariomycetidae</taxon>
        <taxon>Coniochaetales</taxon>
        <taxon>Coniochaetaceae</taxon>
        <taxon>Coniochaeta</taxon>
    </lineage>
</organism>
<dbReference type="Gene3D" id="1.20.1250.20">
    <property type="entry name" value="MFS general substrate transporter like domains"/>
    <property type="match status" value="1"/>
</dbReference>
<feature type="transmembrane region" description="Helical" evidence="6">
    <location>
        <begin position="128"/>
        <end position="149"/>
    </location>
</feature>
<evidence type="ECO:0000313" key="7">
    <source>
        <dbReference type="EMBL" id="KAJ9150100.1"/>
    </source>
</evidence>
<proteinExistence type="predicted"/>
<feature type="transmembrane region" description="Helical" evidence="6">
    <location>
        <begin position="32"/>
        <end position="51"/>
    </location>
</feature>
<evidence type="ECO:0000256" key="5">
    <source>
        <dbReference type="SAM" id="MobiDB-lite"/>
    </source>
</evidence>
<keyword evidence="2 6" id="KW-0812">Transmembrane</keyword>
<feature type="transmembrane region" description="Helical" evidence="6">
    <location>
        <begin position="330"/>
        <end position="352"/>
    </location>
</feature>
<feature type="transmembrane region" description="Helical" evidence="6">
    <location>
        <begin position="219"/>
        <end position="242"/>
    </location>
</feature>
<feature type="transmembrane region" description="Helical" evidence="6">
    <location>
        <begin position="193"/>
        <end position="213"/>
    </location>
</feature>
<dbReference type="InterPro" id="IPR036259">
    <property type="entry name" value="MFS_trans_sf"/>
</dbReference>
<feature type="transmembrane region" description="Helical" evidence="6">
    <location>
        <begin position="364"/>
        <end position="384"/>
    </location>
</feature>
<comment type="subcellular location">
    <subcellularLocation>
        <location evidence="1">Membrane</location>
        <topology evidence="1">Multi-pass membrane protein</topology>
    </subcellularLocation>
</comment>
<evidence type="ECO:0000256" key="2">
    <source>
        <dbReference type="ARBA" id="ARBA00022692"/>
    </source>
</evidence>
<keyword evidence="4 6" id="KW-0472">Membrane</keyword>
<feature type="compositionally biased region" description="Polar residues" evidence="5">
    <location>
        <begin position="1"/>
        <end position="12"/>
    </location>
</feature>
<accession>A0AA38RL47</accession>
<keyword evidence="3 6" id="KW-1133">Transmembrane helix</keyword>
<gene>
    <name evidence="7" type="ORF">NKR19_g5412</name>
</gene>
<protein>
    <submittedName>
        <fullName evidence="7">Major facilitator superfamily transporter</fullName>
    </submittedName>
</protein>
<dbReference type="PANTHER" id="PTHR23507:SF8">
    <property type="entry name" value="MFS GENERAL SUBSTRATE TRANSPORTER"/>
    <property type="match status" value="1"/>
</dbReference>
<reference evidence="7" key="1">
    <citation type="submission" date="2022-07" db="EMBL/GenBank/DDBJ databases">
        <title>Fungi with potential for degradation of polypropylene.</title>
        <authorList>
            <person name="Gostincar C."/>
        </authorList>
    </citation>
    <scope>NUCLEOTIDE SEQUENCE</scope>
    <source>
        <strain evidence="7">EXF-13287</strain>
    </source>
</reference>
<evidence type="ECO:0000256" key="4">
    <source>
        <dbReference type="ARBA" id="ARBA00023136"/>
    </source>
</evidence>
<name>A0AA38RL47_9PEZI</name>
<comment type="caution">
    <text evidence="7">The sequence shown here is derived from an EMBL/GenBank/DDBJ whole genome shotgun (WGS) entry which is preliminary data.</text>
</comment>
<evidence type="ECO:0000256" key="1">
    <source>
        <dbReference type="ARBA" id="ARBA00004141"/>
    </source>
</evidence>
<feature type="transmembrane region" description="Helical" evidence="6">
    <location>
        <begin position="161"/>
        <end position="181"/>
    </location>
</feature>
<dbReference type="GO" id="GO:0016020">
    <property type="term" value="C:membrane"/>
    <property type="evidence" value="ECO:0007669"/>
    <property type="project" value="UniProtKB-SubCell"/>
</dbReference>
<feature type="transmembrane region" description="Helical" evidence="6">
    <location>
        <begin position="433"/>
        <end position="458"/>
    </location>
</feature>
<dbReference type="EMBL" id="JANBVN010000074">
    <property type="protein sequence ID" value="KAJ9150100.1"/>
    <property type="molecule type" value="Genomic_DNA"/>
</dbReference>
<evidence type="ECO:0000313" key="8">
    <source>
        <dbReference type="Proteomes" id="UP001174691"/>
    </source>
</evidence>
<evidence type="ECO:0000256" key="6">
    <source>
        <dbReference type="SAM" id="Phobius"/>
    </source>
</evidence>
<feature type="transmembrane region" description="Helical" evidence="6">
    <location>
        <begin position="470"/>
        <end position="487"/>
    </location>
</feature>
<dbReference type="GO" id="GO:0022857">
    <property type="term" value="F:transmembrane transporter activity"/>
    <property type="evidence" value="ECO:0007669"/>
    <property type="project" value="InterPro"/>
</dbReference>
<sequence length="493" mass="52989">MAGSGNSYVQSDSNEHNAQLGPAKKPVPMRGVGSLLGLVLLVNLAMSLYQLPLNRVIERRLCREYYAAEDPTVFDPNGEVREELCKVDDVQRELAWIQGAMETAWIVGDFVMTIPLGFVAERYGPRTVLWMNVVPRVCMLAWAVTVGYFEHLLPTKALLAAPMLSVLGGDCVFNSIVYALASDMTDDRTLRATYFAYMGSTSYVVALLGPALASATMSILLWLPFYIGIFLLLASTLAVFLLPSHNNAPSVSDDSEPLLSSPLLKAQDHPPLLTSLSHRFTTARATLTAHPRNFTLLLASFLLTSLASSDTKLLVQYISKRYRWTFASAGYLLSGKAVVNFVLLTLVIPRLLRRRPAPHDDGTYLSYAKMCIAISVGGAVAIALADTVVVLVPALLVYALGSALPVFTMSLLKSSAVVATQGDGTGETGGAETQVFAIVMLVKTLGSLVGAPVMAGVWMWGIEVGGRGLGMPYIVSAGCYVAALWVISGMRVG</sequence>
<dbReference type="InterPro" id="IPR011701">
    <property type="entry name" value="MFS"/>
</dbReference>